<protein>
    <submittedName>
        <fullName evidence="1">Uncharacterized protein</fullName>
    </submittedName>
</protein>
<accession>I3ED69</accession>
<keyword evidence="2" id="KW-1185">Reference proteome</keyword>
<feature type="non-terminal residue" evidence="1">
    <location>
        <position position="217"/>
    </location>
</feature>
<gene>
    <name evidence="1" type="ORF">NEQG_02623</name>
</gene>
<dbReference type="VEuPathDB" id="MicrosporidiaDB:NEQG_02623"/>
<name>I3ED69_NEMP3</name>
<dbReference type="InParanoid" id="I3ED69"/>
<organism evidence="1 2">
    <name type="scientific">Nematocida parisii (strain ERTm3)</name>
    <name type="common">Nematode killer fungus</name>
    <dbReference type="NCBI Taxonomy" id="935791"/>
    <lineage>
        <taxon>Eukaryota</taxon>
        <taxon>Fungi</taxon>
        <taxon>Fungi incertae sedis</taxon>
        <taxon>Microsporidia</taxon>
        <taxon>Nematocida</taxon>
    </lineage>
</organism>
<dbReference type="Proteomes" id="UP000002872">
    <property type="component" value="Unassembled WGS sequence"/>
</dbReference>
<reference evidence="1" key="1">
    <citation type="submission" date="2011-01" db="EMBL/GenBank/DDBJ databases">
        <title>The Genome Sequence of Nematocida parisii strain ERTm3.</title>
        <authorList>
            <consortium name="The Broad Institute Genome Sequencing Platform"/>
            <consortium name="The Broad Institute Genome Sequencing Center for Infectious Disease"/>
            <person name="Cuomo C."/>
            <person name="Troemel E."/>
            <person name="Young S.K."/>
            <person name="Zeng Q."/>
            <person name="Gargeya S."/>
            <person name="Fitzgerald M."/>
            <person name="Haas B."/>
            <person name="Abouelleil A."/>
            <person name="Alvarado L."/>
            <person name="Arachchi H.M."/>
            <person name="Berlin A."/>
            <person name="Chapman S.B."/>
            <person name="Gearin G."/>
            <person name="Goldberg J."/>
            <person name="Griggs A."/>
            <person name="Gujja S."/>
            <person name="Hansen M."/>
            <person name="Heiman D."/>
            <person name="Howarth C."/>
            <person name="Larimer J."/>
            <person name="Lui A."/>
            <person name="MacDonald P.J.P."/>
            <person name="McCowen C."/>
            <person name="Montmayeur A."/>
            <person name="Murphy C."/>
            <person name="Neiman D."/>
            <person name="Pearson M."/>
            <person name="Priest M."/>
            <person name="Roberts A."/>
            <person name="Saif S."/>
            <person name="Shea T."/>
            <person name="Sisk P."/>
            <person name="Stolte C."/>
            <person name="Sykes S."/>
            <person name="Wortman J."/>
            <person name="Nusbaum C."/>
            <person name="Birren B."/>
        </authorList>
    </citation>
    <scope>NUCLEOTIDE SEQUENCE</scope>
    <source>
        <strain evidence="1">ERTm3</strain>
    </source>
</reference>
<dbReference type="HOGENOM" id="CLU_009683_1_0_1"/>
<evidence type="ECO:0000313" key="1">
    <source>
        <dbReference type="EMBL" id="EIJ87166.1"/>
    </source>
</evidence>
<dbReference type="AlphaFoldDB" id="I3ED69"/>
<evidence type="ECO:0000313" key="2">
    <source>
        <dbReference type="Proteomes" id="UP000002872"/>
    </source>
</evidence>
<proteinExistence type="predicted"/>
<sequence>MIRSVEQKASIVKYFLIMNVKNTLPKNNSLVRFTNNLIGSTPLDDFETREDMLLYCSFNKDGKNYYPRIKNCWEKVTRITRYNCSKIIDDILHDSNYSLDVKLECFKKLMMVVANNNNKRAIITESSLINDIVNFSIKTNKSTETLLEFIKIIYETVMQPDGSNIFVIYLRWIVKVGSGNYCNLKDTKEIVKILMDQIDVNYNFNQDNIWDSWIFDN</sequence>
<dbReference type="EMBL" id="GL870885">
    <property type="protein sequence ID" value="EIJ87166.1"/>
    <property type="molecule type" value="Genomic_DNA"/>
</dbReference>